<keyword evidence="2" id="KW-0282">Flagellum</keyword>
<comment type="caution">
    <text evidence="2">The sequence shown here is derived from an EMBL/GenBank/DDBJ whole genome shotgun (WGS) entry which is preliminary data.</text>
</comment>
<feature type="region of interest" description="Disordered" evidence="1">
    <location>
        <begin position="250"/>
        <end position="278"/>
    </location>
</feature>
<name>A0A437RHP0_9BURK</name>
<organism evidence="2 3">
    <name type="scientific">Rubrivivax rivuli</name>
    <dbReference type="NCBI Taxonomy" id="1862385"/>
    <lineage>
        <taxon>Bacteria</taxon>
        <taxon>Pseudomonadati</taxon>
        <taxon>Pseudomonadota</taxon>
        <taxon>Betaproteobacteria</taxon>
        <taxon>Burkholderiales</taxon>
        <taxon>Sphaerotilaceae</taxon>
        <taxon>Rubrivivax</taxon>
    </lineage>
</organism>
<proteinExistence type="predicted"/>
<accession>A0A437RHP0</accession>
<evidence type="ECO:0000313" key="2">
    <source>
        <dbReference type="EMBL" id="RVU46292.1"/>
    </source>
</evidence>
<protein>
    <submittedName>
        <fullName evidence="2">Flagellar biosynthesis protein</fullName>
    </submittedName>
</protein>
<keyword evidence="2" id="KW-0966">Cell projection</keyword>
<keyword evidence="2" id="KW-0969">Cilium</keyword>
<keyword evidence="3" id="KW-1185">Reference proteome</keyword>
<dbReference type="OrthoDB" id="9150627at2"/>
<sequence>MRDFYAPSDRMPLDQADGLRRLFAGRRRHVLPLAANPHVAFSGLVLDRLAAVLAAQGHEVLVVDAATTAPPPHELAGVDLAACVEPIAPRVSYLPARGMPPAFVDTRGSAGAFIEAVQQACPQAEIVLLHAEATDLARLLKHRAARPVLLGADHPESVKHAYASAKLLVHRCGLMTYDLLLAAPPNSPRAATIPASLGGCAENFLGAMLRHSALVDPAGEPGAPADAALARLLAEQLALDDSALGAWGPSAPMALPGAPPPAARAPRTAQIPNRPAHP</sequence>
<dbReference type="EMBL" id="SACR01000003">
    <property type="protein sequence ID" value="RVU46292.1"/>
    <property type="molecule type" value="Genomic_DNA"/>
</dbReference>
<dbReference type="AlphaFoldDB" id="A0A437RHP0"/>
<reference evidence="2 3" key="1">
    <citation type="submission" date="2019-01" db="EMBL/GenBank/DDBJ databases">
        <authorList>
            <person name="Chen W.-M."/>
        </authorList>
    </citation>
    <scope>NUCLEOTIDE SEQUENCE [LARGE SCALE GENOMIC DNA]</scope>
    <source>
        <strain evidence="2 3">KYPY4</strain>
    </source>
</reference>
<evidence type="ECO:0000256" key="1">
    <source>
        <dbReference type="SAM" id="MobiDB-lite"/>
    </source>
</evidence>
<evidence type="ECO:0000313" key="3">
    <source>
        <dbReference type="Proteomes" id="UP000285575"/>
    </source>
</evidence>
<dbReference type="Proteomes" id="UP000285575">
    <property type="component" value="Unassembled WGS sequence"/>
</dbReference>
<dbReference type="RefSeq" id="WP_128228656.1">
    <property type="nucleotide sequence ID" value="NZ_SACR01000003.1"/>
</dbReference>
<gene>
    <name evidence="2" type="ORF">EOE66_10625</name>
</gene>